<organism evidence="3 4">
    <name type="scientific">Nonomuraea typhae</name>
    <dbReference type="NCBI Taxonomy" id="2603600"/>
    <lineage>
        <taxon>Bacteria</taxon>
        <taxon>Bacillati</taxon>
        <taxon>Actinomycetota</taxon>
        <taxon>Actinomycetes</taxon>
        <taxon>Streptosporangiales</taxon>
        <taxon>Streptosporangiaceae</taxon>
        <taxon>Nonomuraea</taxon>
    </lineage>
</organism>
<dbReference type="RefSeq" id="WP_397088669.1">
    <property type="nucleotide sequence ID" value="NZ_JBITGY010000011.1"/>
</dbReference>
<protein>
    <submittedName>
        <fullName evidence="3">MerR family transcriptional regulator</fullName>
    </submittedName>
</protein>
<dbReference type="PANTHER" id="PTHR30204:SF93">
    <property type="entry name" value="HTH MERR-TYPE DOMAIN-CONTAINING PROTEIN"/>
    <property type="match status" value="1"/>
</dbReference>
<dbReference type="InterPro" id="IPR000551">
    <property type="entry name" value="MerR-type_HTH_dom"/>
</dbReference>
<accession>A0ABW7Z470</accession>
<dbReference type="EMBL" id="JBITGY010000011">
    <property type="protein sequence ID" value="MFI6502972.1"/>
    <property type="molecule type" value="Genomic_DNA"/>
</dbReference>
<dbReference type="Pfam" id="PF13411">
    <property type="entry name" value="MerR_1"/>
    <property type="match status" value="1"/>
</dbReference>
<keyword evidence="1" id="KW-0238">DNA-binding</keyword>
<dbReference type="CDD" id="cd01282">
    <property type="entry name" value="HTH_MerR-like_sg3"/>
    <property type="match status" value="1"/>
</dbReference>
<dbReference type="SMART" id="SM00422">
    <property type="entry name" value="HTH_MERR"/>
    <property type="match status" value="1"/>
</dbReference>
<evidence type="ECO:0000313" key="3">
    <source>
        <dbReference type="EMBL" id="MFI6502972.1"/>
    </source>
</evidence>
<gene>
    <name evidence="3" type="ORF">ACIBG2_36720</name>
</gene>
<dbReference type="SUPFAM" id="SSF46955">
    <property type="entry name" value="Putative DNA-binding domain"/>
    <property type="match status" value="1"/>
</dbReference>
<dbReference type="Gene3D" id="1.10.1660.10">
    <property type="match status" value="1"/>
</dbReference>
<feature type="domain" description="HTH merR-type" evidence="2">
    <location>
        <begin position="1"/>
        <end position="68"/>
    </location>
</feature>
<proteinExistence type="predicted"/>
<name>A0ABW7Z470_9ACTN</name>
<dbReference type="PRINTS" id="PR00040">
    <property type="entry name" value="HTHMERR"/>
</dbReference>
<evidence type="ECO:0000256" key="1">
    <source>
        <dbReference type="ARBA" id="ARBA00023125"/>
    </source>
</evidence>
<evidence type="ECO:0000259" key="2">
    <source>
        <dbReference type="PROSITE" id="PS50937"/>
    </source>
</evidence>
<dbReference type="InterPro" id="IPR047057">
    <property type="entry name" value="MerR_fam"/>
</dbReference>
<dbReference type="InterPro" id="IPR009061">
    <property type="entry name" value="DNA-bd_dom_put_sf"/>
</dbReference>
<reference evidence="3 4" key="1">
    <citation type="submission" date="2024-10" db="EMBL/GenBank/DDBJ databases">
        <title>The Natural Products Discovery Center: Release of the First 8490 Sequenced Strains for Exploring Actinobacteria Biosynthetic Diversity.</title>
        <authorList>
            <person name="Kalkreuter E."/>
            <person name="Kautsar S.A."/>
            <person name="Yang D."/>
            <person name="Bader C.D."/>
            <person name="Teijaro C.N."/>
            <person name="Fluegel L."/>
            <person name="Davis C.M."/>
            <person name="Simpson J.R."/>
            <person name="Lauterbach L."/>
            <person name="Steele A.D."/>
            <person name="Gui C."/>
            <person name="Meng S."/>
            <person name="Li G."/>
            <person name="Viehrig K."/>
            <person name="Ye F."/>
            <person name="Su P."/>
            <person name="Kiefer A.F."/>
            <person name="Nichols A."/>
            <person name="Cepeda A.J."/>
            <person name="Yan W."/>
            <person name="Fan B."/>
            <person name="Jiang Y."/>
            <person name="Adhikari A."/>
            <person name="Zheng C.-J."/>
            <person name="Schuster L."/>
            <person name="Cowan T.M."/>
            <person name="Smanski M.J."/>
            <person name="Chevrette M.G."/>
            <person name="De Carvalho L.P.S."/>
            <person name="Shen B."/>
        </authorList>
    </citation>
    <scope>NUCLEOTIDE SEQUENCE [LARGE SCALE GENOMIC DNA]</scope>
    <source>
        <strain evidence="3 4">NPDC050545</strain>
    </source>
</reference>
<dbReference type="PROSITE" id="PS50937">
    <property type="entry name" value="HTH_MERR_2"/>
    <property type="match status" value="1"/>
</dbReference>
<keyword evidence="4" id="KW-1185">Reference proteome</keyword>
<sequence length="121" mass="13557">MRIGELSRRTGVPARMLRYYEEQGLLQPERAANGYRRYPEQAVVRVQQIRGLLDSGLPTEIIGRILPFLQQPGAIVMDPRCLTPELAALLRAEAERITARIECLTRNRDALLGYLAAVSGP</sequence>
<comment type="caution">
    <text evidence="3">The sequence shown here is derived from an EMBL/GenBank/DDBJ whole genome shotgun (WGS) entry which is preliminary data.</text>
</comment>
<dbReference type="Proteomes" id="UP001612741">
    <property type="component" value="Unassembled WGS sequence"/>
</dbReference>
<evidence type="ECO:0000313" key="4">
    <source>
        <dbReference type="Proteomes" id="UP001612741"/>
    </source>
</evidence>
<dbReference type="PANTHER" id="PTHR30204">
    <property type="entry name" value="REDOX-CYCLING DRUG-SENSING TRANSCRIPTIONAL ACTIVATOR SOXR"/>
    <property type="match status" value="1"/>
</dbReference>